<proteinExistence type="inferred from homology"/>
<keyword evidence="3" id="KW-0813">Transport</keyword>
<evidence type="ECO:0000256" key="2">
    <source>
        <dbReference type="ARBA" id="ARBA00010942"/>
    </source>
</evidence>
<dbReference type="PANTHER" id="PTHR32063">
    <property type="match status" value="1"/>
</dbReference>
<dbReference type="PANTHER" id="PTHR32063:SF4">
    <property type="entry name" value="SLR6043 PROTEIN"/>
    <property type="match status" value="1"/>
</dbReference>
<dbReference type="SUPFAM" id="SSF82693">
    <property type="entry name" value="Multidrug efflux transporter AcrB pore domain, PN1, PN2, PC1 and PC2 subdomains"/>
    <property type="match status" value="2"/>
</dbReference>
<evidence type="ECO:0000313" key="9">
    <source>
        <dbReference type="EMBL" id="QDU60358.1"/>
    </source>
</evidence>
<dbReference type="Pfam" id="PF00873">
    <property type="entry name" value="ACR_tran"/>
    <property type="match status" value="1"/>
</dbReference>
<feature type="transmembrane region" description="Helical" evidence="8">
    <location>
        <begin position="903"/>
        <end position="925"/>
    </location>
</feature>
<dbReference type="InterPro" id="IPR001036">
    <property type="entry name" value="Acrflvin-R"/>
</dbReference>
<keyword evidence="7 8" id="KW-0472">Membrane</keyword>
<feature type="transmembrane region" description="Helical" evidence="8">
    <location>
        <begin position="1007"/>
        <end position="1029"/>
    </location>
</feature>
<dbReference type="Gene3D" id="3.30.2090.10">
    <property type="entry name" value="Multidrug efflux transporter AcrB TolC docking domain, DN and DC subdomains"/>
    <property type="match status" value="2"/>
</dbReference>
<evidence type="ECO:0000256" key="8">
    <source>
        <dbReference type="SAM" id="Phobius"/>
    </source>
</evidence>
<name>A0A518B053_9BACT</name>
<reference evidence="9 10" key="1">
    <citation type="submission" date="2019-02" db="EMBL/GenBank/DDBJ databases">
        <title>Deep-cultivation of Planctomycetes and their phenomic and genomic characterization uncovers novel biology.</title>
        <authorList>
            <person name="Wiegand S."/>
            <person name="Jogler M."/>
            <person name="Boedeker C."/>
            <person name="Pinto D."/>
            <person name="Vollmers J."/>
            <person name="Rivas-Marin E."/>
            <person name="Kohn T."/>
            <person name="Peeters S.H."/>
            <person name="Heuer A."/>
            <person name="Rast P."/>
            <person name="Oberbeckmann S."/>
            <person name="Bunk B."/>
            <person name="Jeske O."/>
            <person name="Meyerdierks A."/>
            <person name="Storesund J.E."/>
            <person name="Kallscheuer N."/>
            <person name="Luecker S."/>
            <person name="Lage O.M."/>
            <person name="Pohl T."/>
            <person name="Merkel B.J."/>
            <person name="Hornburger P."/>
            <person name="Mueller R.-W."/>
            <person name="Bruemmer F."/>
            <person name="Labrenz M."/>
            <person name="Spormann A.M."/>
            <person name="Op den Camp H."/>
            <person name="Overmann J."/>
            <person name="Amann R."/>
            <person name="Jetten M.S.M."/>
            <person name="Mascher T."/>
            <person name="Medema M.H."/>
            <person name="Devos D.P."/>
            <person name="Kaster A.-K."/>
            <person name="Ovreas L."/>
            <person name="Rohde M."/>
            <person name="Galperin M.Y."/>
            <person name="Jogler C."/>
        </authorList>
    </citation>
    <scope>NUCLEOTIDE SEQUENCE [LARGE SCALE GENOMIC DNA]</scope>
    <source>
        <strain evidence="9 10">Pan216</strain>
    </source>
</reference>
<protein>
    <submittedName>
        <fullName evidence="9">Cobalt-zinc-cadmium resistance protein CzcA</fullName>
    </submittedName>
</protein>
<keyword evidence="10" id="KW-1185">Reference proteome</keyword>
<feature type="transmembrane region" description="Helical" evidence="8">
    <location>
        <begin position="475"/>
        <end position="501"/>
    </location>
</feature>
<evidence type="ECO:0000256" key="4">
    <source>
        <dbReference type="ARBA" id="ARBA00022475"/>
    </source>
</evidence>
<feature type="transmembrane region" description="Helical" evidence="8">
    <location>
        <begin position="878"/>
        <end position="896"/>
    </location>
</feature>
<comment type="subcellular location">
    <subcellularLocation>
        <location evidence="1">Cell membrane</location>
        <topology evidence="1">Multi-pass membrane protein</topology>
    </subcellularLocation>
</comment>
<feature type="transmembrane region" description="Helical" evidence="8">
    <location>
        <begin position="364"/>
        <end position="384"/>
    </location>
</feature>
<dbReference type="RefSeq" id="WP_145256082.1">
    <property type="nucleotide sequence ID" value="NZ_CP036279.1"/>
</dbReference>
<keyword evidence="4" id="KW-1003">Cell membrane</keyword>
<evidence type="ECO:0000256" key="1">
    <source>
        <dbReference type="ARBA" id="ARBA00004651"/>
    </source>
</evidence>
<evidence type="ECO:0000256" key="5">
    <source>
        <dbReference type="ARBA" id="ARBA00022692"/>
    </source>
</evidence>
<dbReference type="Proteomes" id="UP000317093">
    <property type="component" value="Chromosome"/>
</dbReference>
<evidence type="ECO:0000256" key="3">
    <source>
        <dbReference type="ARBA" id="ARBA00022448"/>
    </source>
</evidence>
<dbReference type="InterPro" id="IPR027463">
    <property type="entry name" value="AcrB_DN_DC_subdom"/>
</dbReference>
<feature type="transmembrane region" description="Helical" evidence="8">
    <location>
        <begin position="931"/>
        <end position="958"/>
    </location>
</feature>
<feature type="transmembrane region" description="Helical" evidence="8">
    <location>
        <begin position="444"/>
        <end position="463"/>
    </location>
</feature>
<dbReference type="Gene3D" id="1.20.1640.10">
    <property type="entry name" value="Multidrug efflux transporter AcrB transmembrane domain"/>
    <property type="match status" value="2"/>
</dbReference>
<dbReference type="Gene3D" id="3.30.70.1430">
    <property type="entry name" value="Multidrug efflux transporter AcrB pore domain"/>
    <property type="match status" value="2"/>
</dbReference>
<organism evidence="9 10">
    <name type="scientific">Kolteria novifilia</name>
    <dbReference type="NCBI Taxonomy" id="2527975"/>
    <lineage>
        <taxon>Bacteria</taxon>
        <taxon>Pseudomonadati</taxon>
        <taxon>Planctomycetota</taxon>
        <taxon>Planctomycetia</taxon>
        <taxon>Kolteriales</taxon>
        <taxon>Kolteriaceae</taxon>
        <taxon>Kolteria</taxon>
    </lineage>
</organism>
<keyword evidence="5 8" id="KW-0812">Transmembrane</keyword>
<evidence type="ECO:0000256" key="7">
    <source>
        <dbReference type="ARBA" id="ARBA00023136"/>
    </source>
</evidence>
<keyword evidence="6 8" id="KW-1133">Transmembrane helix</keyword>
<dbReference type="GO" id="GO:0042910">
    <property type="term" value="F:xenobiotic transmembrane transporter activity"/>
    <property type="evidence" value="ECO:0007669"/>
    <property type="project" value="TreeGrafter"/>
</dbReference>
<dbReference type="GO" id="GO:0005886">
    <property type="term" value="C:plasma membrane"/>
    <property type="evidence" value="ECO:0007669"/>
    <property type="project" value="UniProtKB-SubCell"/>
</dbReference>
<feature type="transmembrane region" description="Helical" evidence="8">
    <location>
        <begin position="522"/>
        <end position="555"/>
    </location>
</feature>
<dbReference type="InterPro" id="IPR004763">
    <property type="entry name" value="CusA-like"/>
</dbReference>
<dbReference type="OrthoDB" id="219750at2"/>
<dbReference type="KEGG" id="knv:Pan216_11970"/>
<dbReference type="PRINTS" id="PR00702">
    <property type="entry name" value="ACRIFLAVINRP"/>
</dbReference>
<dbReference type="Gene3D" id="3.30.70.1320">
    <property type="entry name" value="Multidrug efflux transporter AcrB pore domain like"/>
    <property type="match status" value="1"/>
</dbReference>
<evidence type="ECO:0000256" key="6">
    <source>
        <dbReference type="ARBA" id="ARBA00022989"/>
    </source>
</evidence>
<dbReference type="AlphaFoldDB" id="A0A518B053"/>
<feature type="transmembrane region" description="Helical" evidence="8">
    <location>
        <begin position="979"/>
        <end position="1001"/>
    </location>
</feature>
<dbReference type="GO" id="GO:0008324">
    <property type="term" value="F:monoatomic cation transmembrane transporter activity"/>
    <property type="evidence" value="ECO:0007669"/>
    <property type="project" value="InterPro"/>
</dbReference>
<evidence type="ECO:0000313" key="10">
    <source>
        <dbReference type="Proteomes" id="UP000317093"/>
    </source>
</evidence>
<comment type="similarity">
    <text evidence="2">Belongs to the resistance-nodulation-cell division (RND) (TC 2.A.6) family.</text>
</comment>
<dbReference type="SUPFAM" id="SSF82714">
    <property type="entry name" value="Multidrug efflux transporter AcrB TolC docking domain, DN and DC subdomains"/>
    <property type="match status" value="2"/>
</dbReference>
<dbReference type="Gene3D" id="3.30.70.1440">
    <property type="entry name" value="Multidrug efflux transporter AcrB pore domain"/>
    <property type="match status" value="1"/>
</dbReference>
<dbReference type="EMBL" id="CP036279">
    <property type="protein sequence ID" value="QDU60358.1"/>
    <property type="molecule type" value="Genomic_DNA"/>
</dbReference>
<dbReference type="SUPFAM" id="SSF82866">
    <property type="entry name" value="Multidrug efflux transporter AcrB transmembrane domain"/>
    <property type="match status" value="2"/>
</dbReference>
<dbReference type="NCBIfam" id="TIGR00914">
    <property type="entry name" value="2A0601"/>
    <property type="match status" value="1"/>
</dbReference>
<sequence length="1063" mass="115612">MLNAVIRLALKNRLLVIGLALVIAMYGSWVTSQLSIDVFPQLTRPRVTIMTEAPGLAPEEVETLVTFPLETALNGAAGVETVRSSSGIGLSIIFVEFGWNADIYTARQIVQERMALASEQLPEGITPQLAPISSILGQIMLVGLWSEEGKTDPLELRTLADWVLRQRLLAIPGVAQVISMGGGRKQYQVLVNPDSMRAYGVTLHDVDTALAASNLNVTGGYLESGSSEFLVRGLGRVETLDDIEKVVVKRTAERSILIRDVARVVAGPQVKRGDSSVNGRYPGVILTIQKQPGADTRRITEDITKALLEFKETLPEDIGIDENIFQQRMFIDRGVDNVVEALRDGAILVVIILFLFLMDLRTTFITLTAIPLSVLVTALVFYSLEMSINVMTLGGLAVAIGELVDDAIVDVENIHRRLKENAASDRPRPVLTVVYEASIEIRRAIVFGTMLVILVFLPLFALSGMEGRLFVPMGLAYIVSILASLAVSLTVTPVLSSFLLGRGKSTGHDPEDSERDGFLLRWLKYLMAPIIHFGIALPGMILTMGAVLVIGAFVVLANLGADFLPEFDEGAVQVNVILPPGSSLSTSNRLGRIIDERFRALQATSENPTGPILSFGRKTGRAENDEHIMEVNVSEYVIALNPESGLSRREVLKLFRDELKEIPGIQYEVEQPLAHLISHMLSGVTAQIGIKVYGDDLDVLRRLANEIKGAIQSVPGIAPPVVEPMQLIPQIRIELNRDELALYGITPKYVNDFIETAMNGAVISSVLDGQRTFDLLVRLDEPYRKDITKLNRLSLDLPDGGRIPISSVAKVYEGGGPNTINRENVRRRVTIRVNTTDRDLGSAVADIKRRIAENVTLPEGYFIEYGGQFEAQEQATRMIGFLSLLSLAGVFLVLYTTLPSVRIVLQIMVAIPAAFVGGVAALALSGQVLTVASLVGFISLAGIASRNGILLVSHYLHLMRFEGEEFNEKMVLRGSLERLAPVLMTALTTGIGLVPLVWGGQAPGREILYPVATVIVGGLTTSTLCEFLIRPGIFLAFSGSAAKRLVEGIEPESPASDDSRDKT</sequence>
<gene>
    <name evidence="9" type="primary">czcA_2</name>
    <name evidence="9" type="ORF">Pan216_11970</name>
</gene>
<accession>A0A518B053</accession>